<sequence>MSENYFTWRSAVAQETQHLTDLGAQNLDAANDKTLQDQYFVEQLTPQQAAERIMQSQRQAGR</sequence>
<keyword evidence="2" id="KW-1185">Reference proteome</keyword>
<comment type="caution">
    <text evidence="1">The sequence shown here is derived from an EMBL/GenBank/DDBJ whole genome shotgun (WGS) entry which is preliminary data.</text>
</comment>
<name>A0ABS7EJK3_9GAMM</name>
<dbReference type="RefSeq" id="WP_220105019.1">
    <property type="nucleotide sequence ID" value="NZ_JAHZSS010000022.1"/>
</dbReference>
<dbReference type="Proteomes" id="UP001166251">
    <property type="component" value="Unassembled WGS sequence"/>
</dbReference>
<organism evidence="1 2">
    <name type="scientific">Neiella holothuriorum</name>
    <dbReference type="NCBI Taxonomy" id="2870530"/>
    <lineage>
        <taxon>Bacteria</taxon>
        <taxon>Pseudomonadati</taxon>
        <taxon>Pseudomonadota</taxon>
        <taxon>Gammaproteobacteria</taxon>
        <taxon>Alteromonadales</taxon>
        <taxon>Echinimonadaceae</taxon>
        <taxon>Neiella</taxon>
    </lineage>
</organism>
<evidence type="ECO:0000313" key="2">
    <source>
        <dbReference type="Proteomes" id="UP001166251"/>
    </source>
</evidence>
<reference evidence="1" key="1">
    <citation type="submission" date="2021-07" db="EMBL/GenBank/DDBJ databases">
        <title>Neiella marina sp. nov., isolated from the intestinal content of sea cucumber Apostichopus japonicus.</title>
        <authorList>
            <person name="Bai X."/>
        </authorList>
    </citation>
    <scope>NUCLEOTIDE SEQUENCE</scope>
    <source>
        <strain evidence="1">126</strain>
    </source>
</reference>
<protein>
    <submittedName>
        <fullName evidence="1">Uncharacterized protein</fullName>
    </submittedName>
</protein>
<evidence type="ECO:0000313" key="1">
    <source>
        <dbReference type="EMBL" id="MBW8192395.1"/>
    </source>
</evidence>
<gene>
    <name evidence="1" type="ORF">K0504_15255</name>
</gene>
<proteinExistence type="predicted"/>
<accession>A0ABS7EJK3</accession>
<dbReference type="EMBL" id="JAHZSS010000022">
    <property type="protein sequence ID" value="MBW8192395.1"/>
    <property type="molecule type" value="Genomic_DNA"/>
</dbReference>